<proteinExistence type="predicted"/>
<reference evidence="1" key="2">
    <citation type="journal article" date="2015" name="Fish Shellfish Immunol.">
        <title>Early steps in the European eel (Anguilla anguilla)-Vibrio vulnificus interaction in the gills: Role of the RtxA13 toxin.</title>
        <authorList>
            <person name="Callol A."/>
            <person name="Pajuelo D."/>
            <person name="Ebbesson L."/>
            <person name="Teles M."/>
            <person name="MacKenzie S."/>
            <person name="Amaro C."/>
        </authorList>
    </citation>
    <scope>NUCLEOTIDE SEQUENCE</scope>
</reference>
<dbReference type="AlphaFoldDB" id="A0A0E9TRC9"/>
<protein>
    <submittedName>
        <fullName evidence="1">Uncharacterized protein</fullName>
    </submittedName>
</protein>
<organism evidence="1">
    <name type="scientific">Anguilla anguilla</name>
    <name type="common">European freshwater eel</name>
    <name type="synonym">Muraena anguilla</name>
    <dbReference type="NCBI Taxonomy" id="7936"/>
    <lineage>
        <taxon>Eukaryota</taxon>
        <taxon>Metazoa</taxon>
        <taxon>Chordata</taxon>
        <taxon>Craniata</taxon>
        <taxon>Vertebrata</taxon>
        <taxon>Euteleostomi</taxon>
        <taxon>Actinopterygii</taxon>
        <taxon>Neopterygii</taxon>
        <taxon>Teleostei</taxon>
        <taxon>Anguilliformes</taxon>
        <taxon>Anguillidae</taxon>
        <taxon>Anguilla</taxon>
    </lineage>
</organism>
<name>A0A0E9TRC9_ANGAN</name>
<reference evidence="1" key="1">
    <citation type="submission" date="2014-11" db="EMBL/GenBank/DDBJ databases">
        <authorList>
            <person name="Amaro Gonzalez C."/>
        </authorList>
    </citation>
    <scope>NUCLEOTIDE SEQUENCE</scope>
</reference>
<evidence type="ECO:0000313" key="1">
    <source>
        <dbReference type="EMBL" id="JAH55273.1"/>
    </source>
</evidence>
<accession>A0A0E9TRC9</accession>
<sequence length="22" mass="2683">MKDQHFFWVEATPLTSGKLYKR</sequence>
<dbReference type="EMBL" id="GBXM01053304">
    <property type="protein sequence ID" value="JAH55273.1"/>
    <property type="molecule type" value="Transcribed_RNA"/>
</dbReference>